<dbReference type="AlphaFoldDB" id="A0A7N2L784"/>
<reference evidence="1 2" key="1">
    <citation type="journal article" date="2016" name="G3 (Bethesda)">
        <title>First Draft Assembly and Annotation of the Genome of a California Endemic Oak Quercus lobata Nee (Fagaceae).</title>
        <authorList>
            <person name="Sork V.L."/>
            <person name="Fitz-Gibbon S.T."/>
            <person name="Puiu D."/>
            <person name="Crepeau M."/>
            <person name="Gugger P.F."/>
            <person name="Sherman R."/>
            <person name="Stevens K."/>
            <person name="Langley C.H."/>
            <person name="Pellegrini M."/>
            <person name="Salzberg S.L."/>
        </authorList>
    </citation>
    <scope>NUCLEOTIDE SEQUENCE [LARGE SCALE GENOMIC DNA]</scope>
    <source>
        <strain evidence="1 2">cv. SW786</strain>
    </source>
</reference>
<organism evidence="1 2">
    <name type="scientific">Quercus lobata</name>
    <name type="common">Valley oak</name>
    <dbReference type="NCBI Taxonomy" id="97700"/>
    <lineage>
        <taxon>Eukaryota</taxon>
        <taxon>Viridiplantae</taxon>
        <taxon>Streptophyta</taxon>
        <taxon>Embryophyta</taxon>
        <taxon>Tracheophyta</taxon>
        <taxon>Spermatophyta</taxon>
        <taxon>Magnoliopsida</taxon>
        <taxon>eudicotyledons</taxon>
        <taxon>Gunneridae</taxon>
        <taxon>Pentapetalae</taxon>
        <taxon>rosids</taxon>
        <taxon>fabids</taxon>
        <taxon>Fagales</taxon>
        <taxon>Fagaceae</taxon>
        <taxon>Quercus</taxon>
    </lineage>
</organism>
<dbReference type="InParanoid" id="A0A7N2L784"/>
<name>A0A7N2L784_QUELO</name>
<keyword evidence="2" id="KW-1185">Reference proteome</keyword>
<reference evidence="1" key="2">
    <citation type="submission" date="2021-01" db="UniProtKB">
        <authorList>
            <consortium name="EnsemblPlants"/>
        </authorList>
    </citation>
    <scope>IDENTIFICATION</scope>
</reference>
<dbReference type="EnsemblPlants" id="QL03p027844:mrna">
    <property type="protein sequence ID" value="QL03p027844:mrna"/>
    <property type="gene ID" value="QL03p027844"/>
</dbReference>
<evidence type="ECO:0008006" key="3">
    <source>
        <dbReference type="Google" id="ProtNLM"/>
    </source>
</evidence>
<protein>
    <recommendedName>
        <fullName evidence="3">Ankyrin repeat-containing protein</fullName>
    </recommendedName>
</protein>
<evidence type="ECO:0000313" key="1">
    <source>
        <dbReference type="EnsemblPlants" id="QL03p027844:mrna"/>
    </source>
</evidence>
<accession>A0A7N2L784</accession>
<sequence length="89" mass="10085">MGQSLRFKKKLVAIDAGLFNAAISGNESFFEEEDLNLEQVTWRGNSVLHVALKSGKVEIMKNVLNLQPSLLYMENCKGNTRYCSKFRTL</sequence>
<dbReference type="Gramene" id="QL03p027844:mrna">
    <property type="protein sequence ID" value="QL03p027844:mrna"/>
    <property type="gene ID" value="QL03p027844"/>
</dbReference>
<dbReference type="Proteomes" id="UP000594261">
    <property type="component" value="Chromosome 3"/>
</dbReference>
<evidence type="ECO:0000313" key="2">
    <source>
        <dbReference type="Proteomes" id="UP000594261"/>
    </source>
</evidence>
<proteinExistence type="predicted"/>
<dbReference type="EMBL" id="LRBV02000003">
    <property type="status" value="NOT_ANNOTATED_CDS"/>
    <property type="molecule type" value="Genomic_DNA"/>
</dbReference>